<dbReference type="Pfam" id="PF07519">
    <property type="entry name" value="Tannase"/>
    <property type="match status" value="1"/>
</dbReference>
<keyword evidence="6" id="KW-0106">Calcium</keyword>
<dbReference type="PANTHER" id="PTHR33938:SF15">
    <property type="entry name" value="FERULOYL ESTERASE B-RELATED"/>
    <property type="match status" value="1"/>
</dbReference>
<evidence type="ECO:0000313" key="10">
    <source>
        <dbReference type="EMBL" id="MBD8009972.1"/>
    </source>
</evidence>
<dbReference type="EMBL" id="JACSPT010000015">
    <property type="protein sequence ID" value="MBD8009972.1"/>
    <property type="molecule type" value="Genomic_DNA"/>
</dbReference>
<comment type="caution">
    <text evidence="10">The sequence shown here is derived from an EMBL/GenBank/DDBJ whole genome shotgun (WGS) entry which is preliminary data.</text>
</comment>
<dbReference type="RefSeq" id="WP_191731119.1">
    <property type="nucleotide sequence ID" value="NZ_JACSPT010000015.1"/>
</dbReference>
<evidence type="ECO:0000256" key="9">
    <source>
        <dbReference type="SAM" id="SignalP"/>
    </source>
</evidence>
<dbReference type="SUPFAM" id="SSF53474">
    <property type="entry name" value="alpha/beta-Hydrolases"/>
    <property type="match status" value="1"/>
</dbReference>
<dbReference type="Gene3D" id="3.40.50.1820">
    <property type="entry name" value="alpha/beta hydrolase"/>
    <property type="match status" value="1"/>
</dbReference>
<proteinExistence type="inferred from homology"/>
<keyword evidence="3" id="KW-0479">Metal-binding</keyword>
<feature type="region of interest" description="Disordered" evidence="8">
    <location>
        <begin position="530"/>
        <end position="550"/>
    </location>
</feature>
<dbReference type="Proteomes" id="UP000621930">
    <property type="component" value="Unassembled WGS sequence"/>
</dbReference>
<sequence>MNDLNNNILSRLSLLMMISLLAACSSDNGNNNYQGNPPSNQTPQLSPAVGAKIKKQCEQLGSFQYANTTITSATALEAGAETVANKPIRAHCLVTGYMFPRTSPVDGQEYRIGFEMRLPLDWNGRFLFQGNGGFGGEIIPALGFIGSGGPLTNALYEGFTVISSDMGHTLEQNSTFGLDPQARLDYGYAAMTKLTPMAKQLIKFSYDKVPDRSYAAGPSRGGNLALIAATRLPNEFDGIYANSPPFDLPVAIVAQIYDALQLRKVATDVDDLVTAFTLEERKVVADAVLRQCDQLDGITDGMVQDVDQCQTRFNIERDVPVCQGERNGTCLSAEQIQVISDVFKAPVNSKGEEFYVGEAYDPGIIGQKWANVKLFSTQYLEGLANATAITFQVPPEEAPLQNPLEFALNYNFDTDLIKLFRTDDTYKESSVEFMGPPNPLNLTPLTSKGGKLIVVHAVADGSTASMYESQNWYKQLLERNSANIQNSVRFFRVPGMNHVSQGVATDQFDGLTALVRWVEYGEKPDRIIATARGPGNPSGEINPEIPSNWAPNRTRPLCPYPLIARYSGQGDSEKAESFNCAR</sequence>
<evidence type="ECO:0000256" key="3">
    <source>
        <dbReference type="ARBA" id="ARBA00022723"/>
    </source>
</evidence>
<dbReference type="InterPro" id="IPR029058">
    <property type="entry name" value="AB_hydrolase_fold"/>
</dbReference>
<dbReference type="InterPro" id="IPR011118">
    <property type="entry name" value="Tannase/feruloyl_esterase"/>
</dbReference>
<feature type="signal peptide" evidence="9">
    <location>
        <begin position="1"/>
        <end position="22"/>
    </location>
</feature>
<name>A0ABR8VYX4_9GAMM</name>
<evidence type="ECO:0000256" key="2">
    <source>
        <dbReference type="ARBA" id="ARBA00022487"/>
    </source>
</evidence>
<protein>
    <submittedName>
        <fullName evidence="10">Tannase/feruloyl esterase family alpha/beta hydrolase</fullName>
    </submittedName>
</protein>
<evidence type="ECO:0000256" key="4">
    <source>
        <dbReference type="ARBA" id="ARBA00022729"/>
    </source>
</evidence>
<evidence type="ECO:0000256" key="6">
    <source>
        <dbReference type="ARBA" id="ARBA00022837"/>
    </source>
</evidence>
<evidence type="ECO:0000313" key="11">
    <source>
        <dbReference type="Proteomes" id="UP000621930"/>
    </source>
</evidence>
<keyword evidence="2" id="KW-0719">Serine esterase</keyword>
<evidence type="ECO:0000256" key="5">
    <source>
        <dbReference type="ARBA" id="ARBA00022801"/>
    </source>
</evidence>
<comment type="similarity">
    <text evidence="1">Belongs to the tannase family.</text>
</comment>
<organism evidence="10 11">
    <name type="scientific">Acinetobacter pecorum</name>
    <dbReference type="NCBI Taxonomy" id="2762215"/>
    <lineage>
        <taxon>Bacteria</taxon>
        <taxon>Pseudomonadati</taxon>
        <taxon>Pseudomonadota</taxon>
        <taxon>Gammaproteobacteria</taxon>
        <taxon>Moraxellales</taxon>
        <taxon>Moraxellaceae</taxon>
        <taxon>Acinetobacter</taxon>
    </lineage>
</organism>
<evidence type="ECO:0000256" key="1">
    <source>
        <dbReference type="ARBA" id="ARBA00006249"/>
    </source>
</evidence>
<evidence type="ECO:0000256" key="8">
    <source>
        <dbReference type="SAM" id="MobiDB-lite"/>
    </source>
</evidence>
<keyword evidence="5 10" id="KW-0378">Hydrolase</keyword>
<feature type="chain" id="PRO_5046860872" evidence="9">
    <location>
        <begin position="23"/>
        <end position="582"/>
    </location>
</feature>
<dbReference type="PANTHER" id="PTHR33938">
    <property type="entry name" value="FERULOYL ESTERASE B-RELATED"/>
    <property type="match status" value="1"/>
</dbReference>
<dbReference type="GO" id="GO:0016787">
    <property type="term" value="F:hydrolase activity"/>
    <property type="evidence" value="ECO:0007669"/>
    <property type="project" value="UniProtKB-KW"/>
</dbReference>
<accession>A0ABR8VYX4</accession>
<keyword evidence="7" id="KW-1015">Disulfide bond</keyword>
<keyword evidence="11" id="KW-1185">Reference proteome</keyword>
<keyword evidence="4 9" id="KW-0732">Signal</keyword>
<evidence type="ECO:0000256" key="7">
    <source>
        <dbReference type="ARBA" id="ARBA00023157"/>
    </source>
</evidence>
<reference evidence="10 11" key="1">
    <citation type="submission" date="2020-08" db="EMBL/GenBank/DDBJ databases">
        <title>A Genomic Blueprint of the Chicken Gut Microbiome.</title>
        <authorList>
            <person name="Gilroy R."/>
            <person name="Ravi A."/>
            <person name="Getino M."/>
            <person name="Pursley I."/>
            <person name="Horton D.L."/>
            <person name="Alikhan N.-F."/>
            <person name="Baker D."/>
            <person name="Gharbi K."/>
            <person name="Hall N."/>
            <person name="Watson M."/>
            <person name="Adriaenssens E.M."/>
            <person name="Foster-Nyarko E."/>
            <person name="Jarju S."/>
            <person name="Secka A."/>
            <person name="Antonio M."/>
            <person name="Oren A."/>
            <person name="Chaudhuri R."/>
            <person name="La Ragione R.M."/>
            <person name="Hildebrand F."/>
            <person name="Pallen M.J."/>
        </authorList>
    </citation>
    <scope>NUCLEOTIDE SEQUENCE [LARGE SCALE GENOMIC DNA]</scope>
    <source>
        <strain evidence="10 11">Sa1BUA6</strain>
    </source>
</reference>
<gene>
    <name evidence="10" type="ORF">H9629_11590</name>
</gene>